<dbReference type="Pfam" id="PF02620">
    <property type="entry name" value="YceD"/>
    <property type="match status" value="1"/>
</dbReference>
<evidence type="ECO:0000313" key="1">
    <source>
        <dbReference type="EMBL" id="MBH8594285.1"/>
    </source>
</evidence>
<proteinExistence type="predicted"/>
<dbReference type="Proteomes" id="UP000633619">
    <property type="component" value="Unassembled WGS sequence"/>
</dbReference>
<protein>
    <submittedName>
        <fullName evidence="1">DUF177 domain-containing protein</fullName>
    </submittedName>
</protein>
<sequence>MQISLHQLNQAKDGLLFVEDTIHLTLDEEVSGLEQLAPVDVKARVEMVDPHFFVAKGELSTTAVFSCAKCLSEFKQEIKATFEEHFTDDPHRAVESEEQEIHLADENKLDLTPFIREALLLQFPYIPVCREDCKGLCPECGKNRNTESCRCRVEKIDPRLAVLGDWFQNDA</sequence>
<reference evidence="1 2" key="1">
    <citation type="submission" date="2020-12" db="EMBL/GenBank/DDBJ databases">
        <title>WGS of Thermoactinomyces spp.</title>
        <authorList>
            <person name="Cheng K."/>
        </authorList>
    </citation>
    <scope>NUCLEOTIDE SEQUENCE [LARGE SCALE GENOMIC DNA]</scope>
    <source>
        <strain evidence="2">CICC 10671\DSM 43846</strain>
    </source>
</reference>
<dbReference type="EMBL" id="JAECVW010000001">
    <property type="protein sequence ID" value="MBH8594285.1"/>
    <property type="molecule type" value="Genomic_DNA"/>
</dbReference>
<gene>
    <name evidence="1" type="ORF">I8U20_02970</name>
</gene>
<dbReference type="RefSeq" id="WP_181730769.1">
    <property type="nucleotide sequence ID" value="NZ_JACEIR010000001.1"/>
</dbReference>
<organism evidence="1 2">
    <name type="scientific">Thermoactinomyces intermedius</name>
    <dbReference type="NCBI Taxonomy" id="2024"/>
    <lineage>
        <taxon>Bacteria</taxon>
        <taxon>Bacillati</taxon>
        <taxon>Bacillota</taxon>
        <taxon>Bacilli</taxon>
        <taxon>Bacillales</taxon>
        <taxon>Thermoactinomycetaceae</taxon>
        <taxon>Thermoactinomyces</taxon>
    </lineage>
</organism>
<dbReference type="PANTHER" id="PTHR34374">
    <property type="entry name" value="LARGE RIBOSOMAL RNA SUBUNIT ACCUMULATION PROTEIN YCED HOMOLOG 1, CHLOROPLASTIC"/>
    <property type="match status" value="1"/>
</dbReference>
<dbReference type="AlphaFoldDB" id="A0A8I1DE37"/>
<name>A0A8I1DE37_THEIN</name>
<evidence type="ECO:0000313" key="2">
    <source>
        <dbReference type="Proteomes" id="UP000633619"/>
    </source>
</evidence>
<dbReference type="PANTHER" id="PTHR34374:SF1">
    <property type="entry name" value="LARGE RIBOSOMAL RNA SUBUNIT ACCUMULATION PROTEIN YCED HOMOLOG 1, CHLOROPLASTIC"/>
    <property type="match status" value="1"/>
</dbReference>
<comment type="caution">
    <text evidence="1">The sequence shown here is derived from an EMBL/GenBank/DDBJ whole genome shotgun (WGS) entry which is preliminary data.</text>
</comment>
<accession>A0A8I1DE37</accession>
<dbReference type="InterPro" id="IPR003772">
    <property type="entry name" value="YceD"/>
</dbReference>
<keyword evidence="2" id="KW-1185">Reference proteome</keyword>